<evidence type="ECO:0000313" key="2">
    <source>
        <dbReference type="Proteomes" id="UP000486760"/>
    </source>
</evidence>
<name>A0A7V7G306_9GAMM</name>
<evidence type="ECO:0000313" key="1">
    <source>
        <dbReference type="EMBL" id="KAA0014397.1"/>
    </source>
</evidence>
<reference evidence="1 2" key="1">
    <citation type="submission" date="2019-08" db="EMBL/GenBank/DDBJ databases">
        <title>Bioinformatics analysis of the strain L3 and L5.</title>
        <authorList>
            <person name="Li X."/>
        </authorList>
    </citation>
    <scope>NUCLEOTIDE SEQUENCE [LARGE SCALE GENOMIC DNA]</scope>
    <source>
        <strain evidence="1 2">L5</strain>
    </source>
</reference>
<dbReference type="AlphaFoldDB" id="A0A7V7G306"/>
<protein>
    <submittedName>
        <fullName evidence="1">Uncharacterized protein</fullName>
    </submittedName>
</protein>
<gene>
    <name evidence="1" type="ORF">F0A17_01745</name>
</gene>
<sequence>MARTKNVRIVKDPHRGDEVPLAVLADRYDLRSNTVTCRYRAGKRGLDLIKPVDERRQPEHLREGRSAPTYSRSDIIAEALGRPGMRHLTAARLADLGKVGMEAAA</sequence>
<accession>A0A7V7G306</accession>
<dbReference type="Proteomes" id="UP000486760">
    <property type="component" value="Unassembled WGS sequence"/>
</dbReference>
<comment type="caution">
    <text evidence="1">The sequence shown here is derived from an EMBL/GenBank/DDBJ whole genome shotgun (WGS) entry which is preliminary data.</text>
</comment>
<dbReference type="RefSeq" id="WP_149326607.1">
    <property type="nucleotide sequence ID" value="NZ_VTPY01000001.1"/>
</dbReference>
<organism evidence="1 2">
    <name type="scientific">Billgrantia pellis</name>
    <dbReference type="NCBI Taxonomy" id="2606936"/>
    <lineage>
        <taxon>Bacteria</taxon>
        <taxon>Pseudomonadati</taxon>
        <taxon>Pseudomonadota</taxon>
        <taxon>Gammaproteobacteria</taxon>
        <taxon>Oceanospirillales</taxon>
        <taxon>Halomonadaceae</taxon>
        <taxon>Billgrantia</taxon>
    </lineage>
</organism>
<proteinExistence type="predicted"/>
<keyword evidence="2" id="KW-1185">Reference proteome</keyword>
<dbReference type="EMBL" id="VTPY01000001">
    <property type="protein sequence ID" value="KAA0014397.1"/>
    <property type="molecule type" value="Genomic_DNA"/>
</dbReference>